<dbReference type="InterPro" id="IPR011090">
    <property type="entry name" value="Integr_conj_element_PFL4709"/>
</dbReference>
<dbReference type="NCBIfam" id="TIGR03757">
    <property type="entry name" value="conj_TIGR03757"/>
    <property type="match status" value="1"/>
</dbReference>
<evidence type="ECO:0000256" key="1">
    <source>
        <dbReference type="SAM" id="SignalP"/>
    </source>
</evidence>
<sequence length="142" mass="15446">MLNVPLLARLQAATIILGSLALGNAHAEAWAVTDSMHPLVIPAGVQVRVILLDDQERLENQLSRNLPPNPQQATIAAQRMMKSAEGIRLIGELAKAQQGLTDAWSAGIEKIPAVVVDRKYVVYGQPDVAVALKVIERSRRQQ</sequence>
<gene>
    <name evidence="2" type="ORF">KSS89_16265</name>
</gene>
<dbReference type="Proteomes" id="UP000693952">
    <property type="component" value="Chromosome"/>
</dbReference>
<evidence type="ECO:0000313" key="3">
    <source>
        <dbReference type="Proteomes" id="UP000693952"/>
    </source>
</evidence>
<dbReference type="RefSeq" id="WP_124346879.1">
    <property type="nucleotide sequence ID" value="NZ_CP027706.1"/>
</dbReference>
<name>A0ABX8MFJ3_9PSED</name>
<proteinExistence type="predicted"/>
<organism evidence="2 3">
    <name type="scientific">Pseudomonas sessilinigenes</name>
    <dbReference type="NCBI Taxonomy" id="658629"/>
    <lineage>
        <taxon>Bacteria</taxon>
        <taxon>Pseudomonadati</taxon>
        <taxon>Pseudomonadota</taxon>
        <taxon>Gammaproteobacteria</taxon>
        <taxon>Pseudomonadales</taxon>
        <taxon>Pseudomonadaceae</taxon>
        <taxon>Pseudomonas</taxon>
    </lineage>
</organism>
<protein>
    <submittedName>
        <fullName evidence="2">TIGR03757 family integrating conjugative element protein</fullName>
    </submittedName>
</protein>
<accession>A0ABX8MFJ3</accession>
<dbReference type="EMBL" id="CP077074">
    <property type="protein sequence ID" value="QXH37848.1"/>
    <property type="molecule type" value="Genomic_DNA"/>
</dbReference>
<reference evidence="2" key="1">
    <citation type="submission" date="2021-06" db="EMBL/GenBank/DDBJ databases">
        <title>Updating the genus Pseudomonas: Description of 43 new species and partition of the Pseudomonas putida group.</title>
        <authorList>
            <person name="Girard L."/>
            <person name="Lood C."/>
            <person name="Vandamme P."/>
            <person name="Rokni-Zadeh H."/>
            <person name="van Noort V."/>
            <person name="Hofte M."/>
            <person name="Lavigne R."/>
            <person name="De Mot R."/>
        </authorList>
    </citation>
    <scope>NUCLEOTIDE SEQUENCE</scope>
    <source>
        <strain evidence="2">CMR12a</strain>
    </source>
</reference>
<feature type="chain" id="PRO_5046759473" evidence="1">
    <location>
        <begin position="28"/>
        <end position="142"/>
    </location>
</feature>
<evidence type="ECO:0000313" key="2">
    <source>
        <dbReference type="EMBL" id="QXH37848.1"/>
    </source>
</evidence>
<feature type="signal peptide" evidence="1">
    <location>
        <begin position="1"/>
        <end position="27"/>
    </location>
</feature>
<keyword evidence="1" id="KW-0732">Signal</keyword>
<keyword evidence="3" id="KW-1185">Reference proteome</keyword>
<dbReference type="Pfam" id="PF07511">
    <property type="entry name" value="DUF1525"/>
    <property type="match status" value="1"/>
</dbReference>